<proteinExistence type="predicted"/>
<reference evidence="2 3" key="1">
    <citation type="journal article" date="2021" name="Elife">
        <title>Chloroplast acquisition without the gene transfer in kleptoplastic sea slugs, Plakobranchus ocellatus.</title>
        <authorList>
            <person name="Maeda T."/>
            <person name="Takahashi S."/>
            <person name="Yoshida T."/>
            <person name="Shimamura S."/>
            <person name="Takaki Y."/>
            <person name="Nagai Y."/>
            <person name="Toyoda A."/>
            <person name="Suzuki Y."/>
            <person name="Arimoto A."/>
            <person name="Ishii H."/>
            <person name="Satoh N."/>
            <person name="Nishiyama T."/>
            <person name="Hasebe M."/>
            <person name="Maruyama T."/>
            <person name="Minagawa J."/>
            <person name="Obokata J."/>
            <person name="Shigenobu S."/>
        </authorList>
    </citation>
    <scope>NUCLEOTIDE SEQUENCE [LARGE SCALE GENOMIC DNA]</scope>
</reference>
<dbReference type="AlphaFoldDB" id="A0AAV4FCF0"/>
<protein>
    <submittedName>
        <fullName evidence="2">Solute carrier family 35 member E3</fullName>
    </submittedName>
</protein>
<sequence length="67" mass="7590">MIGHLKFCMTLVGGYLLFHDPIQPFQFLGICCTVAGVIAYTHIKREEMRRKSLPTQLVSVNSSYSKN</sequence>
<keyword evidence="1" id="KW-1133">Transmembrane helix</keyword>
<dbReference type="EMBL" id="BMAT01000677">
    <property type="protein sequence ID" value="GFR70907.1"/>
    <property type="molecule type" value="Genomic_DNA"/>
</dbReference>
<evidence type="ECO:0000256" key="1">
    <source>
        <dbReference type="SAM" id="Phobius"/>
    </source>
</evidence>
<name>A0AAV4FCF0_9GAST</name>
<accession>A0AAV4FCF0</accession>
<comment type="caution">
    <text evidence="2">The sequence shown here is derived from an EMBL/GenBank/DDBJ whole genome shotgun (WGS) entry which is preliminary data.</text>
</comment>
<dbReference type="SUPFAM" id="SSF103481">
    <property type="entry name" value="Multidrug resistance efflux transporter EmrE"/>
    <property type="match status" value="1"/>
</dbReference>
<dbReference type="InterPro" id="IPR037185">
    <property type="entry name" value="EmrE-like"/>
</dbReference>
<keyword evidence="3" id="KW-1185">Reference proteome</keyword>
<keyword evidence="1" id="KW-0812">Transmembrane</keyword>
<dbReference type="Proteomes" id="UP000762676">
    <property type="component" value="Unassembled WGS sequence"/>
</dbReference>
<keyword evidence="1" id="KW-0472">Membrane</keyword>
<gene>
    <name evidence="2" type="ORF">ElyMa_000339300</name>
</gene>
<feature type="transmembrane region" description="Helical" evidence="1">
    <location>
        <begin position="25"/>
        <end position="43"/>
    </location>
</feature>
<organism evidence="2 3">
    <name type="scientific">Elysia marginata</name>
    <dbReference type="NCBI Taxonomy" id="1093978"/>
    <lineage>
        <taxon>Eukaryota</taxon>
        <taxon>Metazoa</taxon>
        <taxon>Spiralia</taxon>
        <taxon>Lophotrochozoa</taxon>
        <taxon>Mollusca</taxon>
        <taxon>Gastropoda</taxon>
        <taxon>Heterobranchia</taxon>
        <taxon>Euthyneura</taxon>
        <taxon>Panpulmonata</taxon>
        <taxon>Sacoglossa</taxon>
        <taxon>Placobranchoidea</taxon>
        <taxon>Plakobranchidae</taxon>
        <taxon>Elysia</taxon>
    </lineage>
</organism>
<evidence type="ECO:0000313" key="3">
    <source>
        <dbReference type="Proteomes" id="UP000762676"/>
    </source>
</evidence>
<dbReference type="Gene3D" id="1.10.3730.20">
    <property type="match status" value="1"/>
</dbReference>
<evidence type="ECO:0000313" key="2">
    <source>
        <dbReference type="EMBL" id="GFR70907.1"/>
    </source>
</evidence>